<accession>A0ABN9MBJ9</accession>
<evidence type="ECO:0000256" key="7">
    <source>
        <dbReference type="ARBA" id="ARBA00022801"/>
    </source>
</evidence>
<keyword evidence="18" id="KW-1185">Reference proteome</keyword>
<evidence type="ECO:0000256" key="13">
    <source>
        <dbReference type="ARBA" id="ARBA00023900"/>
    </source>
</evidence>
<evidence type="ECO:0000256" key="10">
    <source>
        <dbReference type="ARBA" id="ARBA00022837"/>
    </source>
</evidence>
<organism evidence="17 18">
    <name type="scientific">Ranitomeya imitator</name>
    <name type="common">mimic poison frog</name>
    <dbReference type="NCBI Taxonomy" id="111125"/>
    <lineage>
        <taxon>Eukaryota</taxon>
        <taxon>Metazoa</taxon>
        <taxon>Chordata</taxon>
        <taxon>Craniata</taxon>
        <taxon>Vertebrata</taxon>
        <taxon>Euteleostomi</taxon>
        <taxon>Amphibia</taxon>
        <taxon>Batrachia</taxon>
        <taxon>Anura</taxon>
        <taxon>Neobatrachia</taxon>
        <taxon>Hyloidea</taxon>
        <taxon>Dendrobatidae</taxon>
        <taxon>Dendrobatinae</taxon>
        <taxon>Ranitomeya</taxon>
    </lineage>
</organism>
<keyword evidence="11" id="KW-0130">Cell adhesion</keyword>
<evidence type="ECO:0000256" key="11">
    <source>
        <dbReference type="ARBA" id="ARBA00022889"/>
    </source>
</evidence>
<sequence length="306" mass="33921">MRPGPSVTSRSHDRDVTEGPGRTASLEPDRRLQRPGDRDVRGATQFRWIQKGDETEKQSWAVDHVYIGEACPKLCSGHGYCTTGAVCICDEGYQDNFESEKVTEINWENIQGGTIGNGCGQLAPYAHGDSLYFNGCQIRQAITKPLDLTRASKIMFVLQIGSIAQTESCNTNLSDANTVDKAVLLQYSVNNGITWQVIAQHQPKDFIQAQRVSYNIPLECNFFFYREARMKGVLLRWWQPRHNGSGHDQWALDHVEVVLSSSSGGGTDLCGASMGQNERCRADMGHRYGTIMNGAEHSMGHSYGAI</sequence>
<evidence type="ECO:0000256" key="8">
    <source>
        <dbReference type="ARBA" id="ARBA00022825"/>
    </source>
</evidence>
<evidence type="ECO:0000256" key="6">
    <source>
        <dbReference type="ARBA" id="ARBA00022723"/>
    </source>
</evidence>
<dbReference type="Gene3D" id="2.60.120.260">
    <property type="entry name" value="Galactose-binding domain-like"/>
    <property type="match status" value="2"/>
</dbReference>
<keyword evidence="6" id="KW-0479">Metal-binding</keyword>
<keyword evidence="9" id="KW-0862">Zinc</keyword>
<evidence type="ECO:0000256" key="1">
    <source>
        <dbReference type="ARBA" id="ARBA00004498"/>
    </source>
</evidence>
<evidence type="ECO:0000256" key="15">
    <source>
        <dbReference type="ARBA" id="ARBA00046064"/>
    </source>
</evidence>
<feature type="region of interest" description="Disordered" evidence="16">
    <location>
        <begin position="1"/>
        <end position="43"/>
    </location>
</feature>
<dbReference type="InterPro" id="IPR049419">
    <property type="entry name" value="Reelin_subrepeat-B"/>
</dbReference>
<feature type="compositionally biased region" description="Basic and acidic residues" evidence="16">
    <location>
        <begin position="27"/>
        <end position="41"/>
    </location>
</feature>
<comment type="subunit">
    <text evidence="14">Oligomer of disulfide-linked homodimers.</text>
</comment>
<keyword evidence="2" id="KW-0217">Developmental protein</keyword>
<comment type="function">
    <text evidence="15">Extracellular matrix serine protease secreted by pioneer neurons that plays a role in layering of neurons in the cerebral cortex and cerebellum by coordinating cell positioning during neurodevelopment. Regulates microtubule function in neurons and neuronal migration. Binding to the extracellular domains of lipoprotein receptors VLDLR and LRP8/APOER2 induces tyrosine phosphorylation of DAB1 and modulation of TAU phosphorylation. Affects migration of sympathetic preganglionic neurons in the spinal cord, where it seems to act as a barrier to neuronal migration. Enzymatic activity is important for the modulation of cell adhesion.</text>
</comment>
<keyword evidence="5" id="KW-0645">Protease</keyword>
<dbReference type="PANTHER" id="PTHR11841">
    <property type="entry name" value="REELIN"/>
    <property type="match status" value="1"/>
</dbReference>
<comment type="caution">
    <text evidence="17">The sequence shown here is derived from an EMBL/GenBank/DDBJ whole genome shotgun (WGS) entry which is preliminary data.</text>
</comment>
<evidence type="ECO:0000256" key="9">
    <source>
        <dbReference type="ARBA" id="ARBA00022833"/>
    </source>
</evidence>
<comment type="similarity">
    <text evidence="12">Belongs to the reelin family.</text>
</comment>
<dbReference type="PANTHER" id="PTHR11841:SF1">
    <property type="entry name" value="REELIN"/>
    <property type="match status" value="1"/>
</dbReference>
<protein>
    <recommendedName>
        <fullName evidence="13">Reelin</fullName>
    </recommendedName>
</protein>
<name>A0ABN9MBJ9_9NEOB</name>
<dbReference type="Proteomes" id="UP001176940">
    <property type="component" value="Unassembled WGS sequence"/>
</dbReference>
<keyword evidence="4" id="KW-0272">Extracellular matrix</keyword>
<evidence type="ECO:0000256" key="3">
    <source>
        <dbReference type="ARBA" id="ARBA00022525"/>
    </source>
</evidence>
<evidence type="ECO:0000313" key="17">
    <source>
        <dbReference type="EMBL" id="CAJ0961006.1"/>
    </source>
</evidence>
<evidence type="ECO:0000256" key="16">
    <source>
        <dbReference type="SAM" id="MobiDB-lite"/>
    </source>
</evidence>
<dbReference type="EMBL" id="CAUEEQ010051368">
    <property type="protein sequence ID" value="CAJ0961006.1"/>
    <property type="molecule type" value="Genomic_DNA"/>
</dbReference>
<keyword evidence="3" id="KW-0964">Secreted</keyword>
<evidence type="ECO:0000256" key="12">
    <source>
        <dbReference type="ARBA" id="ARBA00023773"/>
    </source>
</evidence>
<comment type="subcellular location">
    <subcellularLocation>
        <location evidence="1">Secreted</location>
        <location evidence="1">Extracellular space</location>
        <location evidence="1">Extracellular matrix</location>
    </subcellularLocation>
</comment>
<evidence type="ECO:0000256" key="5">
    <source>
        <dbReference type="ARBA" id="ARBA00022670"/>
    </source>
</evidence>
<keyword evidence="7" id="KW-0378">Hydrolase</keyword>
<proteinExistence type="inferred from homology"/>
<dbReference type="Pfam" id="PF21471">
    <property type="entry name" value="Reelin_subrepeat-B"/>
    <property type="match status" value="1"/>
</dbReference>
<keyword evidence="8" id="KW-0720">Serine protease</keyword>
<keyword evidence="10" id="KW-0106">Calcium</keyword>
<dbReference type="CDD" id="cd10052">
    <property type="entry name" value="Reelin_repeat_8_subrepeat_2"/>
    <property type="match status" value="1"/>
</dbReference>
<gene>
    <name evidence="17" type="ORF">RIMI_LOCUS17528834</name>
</gene>
<dbReference type="InterPro" id="IPR034968">
    <property type="entry name" value="Reelin"/>
</dbReference>
<reference evidence="17" key="1">
    <citation type="submission" date="2023-07" db="EMBL/GenBank/DDBJ databases">
        <authorList>
            <person name="Stuckert A."/>
        </authorList>
    </citation>
    <scope>NUCLEOTIDE SEQUENCE</scope>
</reference>
<evidence type="ECO:0000313" key="18">
    <source>
        <dbReference type="Proteomes" id="UP001176940"/>
    </source>
</evidence>
<evidence type="ECO:0000256" key="4">
    <source>
        <dbReference type="ARBA" id="ARBA00022530"/>
    </source>
</evidence>
<evidence type="ECO:0000256" key="14">
    <source>
        <dbReference type="ARBA" id="ARBA00044961"/>
    </source>
</evidence>
<evidence type="ECO:0000256" key="2">
    <source>
        <dbReference type="ARBA" id="ARBA00022473"/>
    </source>
</evidence>